<accession>A0A9N9KJB8</accession>
<sequence length="60" mass="7019">EAQIYLPSKLHLLPEHNFISQKLLHQYLDTSLKSQTHETLNLNIATYNIQGFNDIEKKLL</sequence>
<name>A0A9N9KJB8_9GLOM</name>
<gene>
    <name evidence="1" type="ORF">CPELLU_LOCUS21491</name>
</gene>
<evidence type="ECO:0000313" key="1">
    <source>
        <dbReference type="EMBL" id="CAG8837063.1"/>
    </source>
</evidence>
<dbReference type="EMBL" id="CAJVQA010080299">
    <property type="protein sequence ID" value="CAG8837063.1"/>
    <property type="molecule type" value="Genomic_DNA"/>
</dbReference>
<organism evidence="1 2">
    <name type="scientific">Cetraspora pellucida</name>
    <dbReference type="NCBI Taxonomy" id="1433469"/>
    <lineage>
        <taxon>Eukaryota</taxon>
        <taxon>Fungi</taxon>
        <taxon>Fungi incertae sedis</taxon>
        <taxon>Mucoromycota</taxon>
        <taxon>Glomeromycotina</taxon>
        <taxon>Glomeromycetes</taxon>
        <taxon>Diversisporales</taxon>
        <taxon>Gigasporaceae</taxon>
        <taxon>Cetraspora</taxon>
    </lineage>
</organism>
<proteinExistence type="predicted"/>
<dbReference type="Proteomes" id="UP000789759">
    <property type="component" value="Unassembled WGS sequence"/>
</dbReference>
<comment type="caution">
    <text evidence="1">The sequence shown here is derived from an EMBL/GenBank/DDBJ whole genome shotgun (WGS) entry which is preliminary data.</text>
</comment>
<reference evidence="1" key="1">
    <citation type="submission" date="2021-06" db="EMBL/GenBank/DDBJ databases">
        <authorList>
            <person name="Kallberg Y."/>
            <person name="Tangrot J."/>
            <person name="Rosling A."/>
        </authorList>
    </citation>
    <scope>NUCLEOTIDE SEQUENCE</scope>
    <source>
        <strain evidence="1">FL966</strain>
    </source>
</reference>
<dbReference type="AlphaFoldDB" id="A0A9N9KJB8"/>
<feature type="non-terminal residue" evidence="1">
    <location>
        <position position="1"/>
    </location>
</feature>
<evidence type="ECO:0000313" key="2">
    <source>
        <dbReference type="Proteomes" id="UP000789759"/>
    </source>
</evidence>
<protein>
    <submittedName>
        <fullName evidence="1">2303_t:CDS:1</fullName>
    </submittedName>
</protein>
<feature type="non-terminal residue" evidence="1">
    <location>
        <position position="60"/>
    </location>
</feature>
<keyword evidence="2" id="KW-1185">Reference proteome</keyword>